<dbReference type="InterPro" id="IPR032629">
    <property type="entry name" value="DCB_dom"/>
</dbReference>
<feature type="region of interest" description="Disordered" evidence="1">
    <location>
        <begin position="234"/>
        <end position="253"/>
    </location>
</feature>
<feature type="compositionally biased region" description="Acidic residues" evidence="1">
    <location>
        <begin position="1584"/>
        <end position="1601"/>
    </location>
</feature>
<evidence type="ECO:0000259" key="2">
    <source>
        <dbReference type="Pfam" id="PF16206"/>
    </source>
</evidence>
<evidence type="ECO:0000259" key="3">
    <source>
        <dbReference type="Pfam" id="PF16213"/>
    </source>
</evidence>
<feature type="domain" description="Mon2 C-terminal" evidence="2">
    <location>
        <begin position="1000"/>
        <end position="1095"/>
    </location>
</feature>
<evidence type="ECO:0000313" key="5">
    <source>
        <dbReference type="Proteomes" id="UP001165122"/>
    </source>
</evidence>
<dbReference type="Pfam" id="PF16206">
    <property type="entry name" value="Mon2_C"/>
    <property type="match status" value="1"/>
</dbReference>
<feature type="region of interest" description="Disordered" evidence="1">
    <location>
        <begin position="1541"/>
        <end position="1604"/>
    </location>
</feature>
<reference evidence="5" key="1">
    <citation type="journal article" date="2023" name="Commun. Biol.">
        <title>Genome analysis of Parmales, the sister group of diatoms, reveals the evolutionary specialization of diatoms from phago-mixotrophs to photoautotrophs.</title>
        <authorList>
            <person name="Ban H."/>
            <person name="Sato S."/>
            <person name="Yoshikawa S."/>
            <person name="Yamada K."/>
            <person name="Nakamura Y."/>
            <person name="Ichinomiya M."/>
            <person name="Sato N."/>
            <person name="Blanc-Mathieu R."/>
            <person name="Endo H."/>
            <person name="Kuwata A."/>
            <person name="Ogata H."/>
        </authorList>
    </citation>
    <scope>NUCLEOTIDE SEQUENCE [LARGE SCALE GENOMIC DNA]</scope>
    <source>
        <strain evidence="5">NIES 3700</strain>
    </source>
</reference>
<protein>
    <submittedName>
        <fullName evidence="4">Uncharacterized protein</fullName>
    </submittedName>
</protein>
<organism evidence="4 5">
    <name type="scientific">Triparma laevis f. longispina</name>
    <dbReference type="NCBI Taxonomy" id="1714387"/>
    <lineage>
        <taxon>Eukaryota</taxon>
        <taxon>Sar</taxon>
        <taxon>Stramenopiles</taxon>
        <taxon>Ochrophyta</taxon>
        <taxon>Bolidophyceae</taxon>
        <taxon>Parmales</taxon>
        <taxon>Triparmaceae</taxon>
        <taxon>Triparma</taxon>
    </lineage>
</organism>
<evidence type="ECO:0000313" key="4">
    <source>
        <dbReference type="EMBL" id="GMI02473.1"/>
    </source>
</evidence>
<accession>A0A9W7CB05</accession>
<dbReference type="InterPro" id="IPR016024">
    <property type="entry name" value="ARM-type_fold"/>
</dbReference>
<proteinExistence type="predicted"/>
<dbReference type="Proteomes" id="UP001165122">
    <property type="component" value="Unassembled WGS sequence"/>
</dbReference>
<feature type="region of interest" description="Disordered" evidence="1">
    <location>
        <begin position="497"/>
        <end position="516"/>
    </location>
</feature>
<dbReference type="EMBL" id="BRXW01000044">
    <property type="protein sequence ID" value="GMI02473.1"/>
    <property type="molecule type" value="Genomic_DNA"/>
</dbReference>
<comment type="caution">
    <text evidence="4">The sequence shown here is derived from an EMBL/GenBank/DDBJ whole genome shotgun (WGS) entry which is preliminary data.</text>
</comment>
<dbReference type="Pfam" id="PF16213">
    <property type="entry name" value="DCB"/>
    <property type="match status" value="1"/>
</dbReference>
<feature type="compositionally biased region" description="Polar residues" evidence="1">
    <location>
        <begin position="499"/>
        <end position="509"/>
    </location>
</feature>
<dbReference type="InterPro" id="IPR032817">
    <property type="entry name" value="Mon2_C"/>
</dbReference>
<gene>
    <name evidence="4" type="ORF">TrLO_g45</name>
</gene>
<evidence type="ECO:0000256" key="1">
    <source>
        <dbReference type="SAM" id="MobiDB-lite"/>
    </source>
</evidence>
<dbReference type="OrthoDB" id="294853at2759"/>
<feature type="domain" description="Mon2/Sec7/BIG1-like dimerisation and cyclophilin-binding" evidence="3">
    <location>
        <begin position="13"/>
        <end position="196"/>
    </location>
</feature>
<name>A0A9W7CB05_9STRA</name>
<dbReference type="SUPFAM" id="SSF48371">
    <property type="entry name" value="ARM repeat"/>
    <property type="match status" value="1"/>
</dbReference>
<sequence length="1719" mass="186943">MDFMRHIETFLRDLAAAARTSSNHVDQNHCDELLEPFILACNPVSPPSMVSIALNGLNYLLTSSAILPSSMPQVMTALTSVGLTPPQPAQSNNPLKQINQAINNNNSPQQDAPSMMQLKAMQTSILLLNSLSCEEMTQELIASILNLSGQLMLPATNKSNGKRQSKGKEEATLVSNAATATFSQLISLIFDMVASEVQNSDSFVSSPPSSTPPPCGIQSAVDTFTCLCELGESTMQQTSRPPSPVPSTSPSTVRETFDGLKSPAFRTTSFSLITTTLSSQPTLFKNVPEFNNLLRYKVCPLVTTTLLSEHHRDFDDSTMSKSNFDLFLKLMSLSSTVLLIYGGPSLAGECHILLTTLLHFVNASTQTYSPMACQHPPYHFTDDENRSYERHLQENGFDSFTTSLHAQHADNGEENQQSTHQPPPLPVVTVWRTALSLEILYNVCMDKKLITSMNNSFDEQRPNNTIVLSLSQTVSDFVNSATSERHILEIVTASRRSPKNYSPSITPKPSDTVPAPPSEGSVLYLAIQTMGHLVGKGGMKESLGIEEWVVHCAMYLSGCEGVIECVLGNYCVWVEERLKEVDEAIKQRALTTLCKFAVPSDGRLDTFHVRVVEAIFTVVHGGREGIGKSWVDIMDCLEKLSLMTLANKQLSDEAYDTAIALSSSLSQFSEFTCTLSPRSLLKILSALSSLKGSSRSDYMTSQPAPTPIAETGFGSRLLGLARNTIQKLSEQNQAVESRARLHPQRMFGEDMRERAFSRVEDGRVIDGISFGLVMILDIARVNAWRGKYCNLTVCRHLSSISLSLNINSTVRTFAIEALASIIVSEMSPEAAPSSPYTNKVARVVTGVEDLFKTRRYGSSESLPLPSDVEDLEEKPQVEEGSLFEPLMDIVTSSDQEISAAGLQSLQSILEKIGQGINCWPMIIGTVKKCEGPGAFKCLKFIIDEFLDNIGNGLRELIAACESFAFSTSDVNTSLTSISLLWSISDRSADPIPILLSLLRVSLDARPEVRNCAVNTLFSCIVGSEGSTWDTIFEEVVVKLLEKVESLRNAAEEGEGGGEERGGKGFVMAVHHSRDSPRKQWTETYKVALQGLSRLLRQFLSSFPLPANLHTVLLNLCTHTLTLPAECACAGIELMLLIVEVVGGGESEKAGDKLEMVNGALQRTETSPKRSPTKSQPLSPTFQESFAALKKIPKVTTDPDILSPLADGILGLHESLSSNSPPSQFTNGMVDLCVDIATCRENTTKYPTSAEKSSISTLKALAASSPYAFKALSTLASAAFQGSGTCVNLEAARSLGDVVGDGGGKSNNVIDALANLVTMEGKDGGFPPRVSKSSGFWRDEGMERLGEMLLPLLRSGLSKLKETREEREKMASEYERLSESEERTTEREVAIEKKIWDGTIETLDRFLRPKKGRKDEGRKEAKAERDPTAVVDTALVILTVVLSVAEGPEIWSRITSCLGKAGKDCIDAAKWLVVNNNNANGTVQADSELRVVRACIVNLALAVEEGRAGAKENLSLLAIQILDNVIQGGKVLTRVCDFSEAAPPVSPKHKPKGIFFGEERRARSSSDRKESLKAIIQSGGGSFGLDDDADDDGEDESDDEDGLLGISGDKRLGRLTKTHAIQMNCAQILCEELVGRVNKDGSVDKTFADIFASISGTLVQVITCVDDSRIKKAAGDIVGSVDFVDLVNRGKEVEVLRKRVVELEAKVETLESQQGWGIIN</sequence>
<keyword evidence="5" id="KW-1185">Reference proteome</keyword>
<feature type="compositionally biased region" description="Basic and acidic residues" evidence="1">
    <location>
        <begin position="1556"/>
        <end position="1571"/>
    </location>
</feature>